<evidence type="ECO:0000313" key="2">
    <source>
        <dbReference type="Proteomes" id="UP001390339"/>
    </source>
</evidence>
<proteinExistence type="predicted"/>
<dbReference type="EMBL" id="JAPCWZ010000004">
    <property type="protein sequence ID" value="KAK8867613.1"/>
    <property type="molecule type" value="Genomic_DNA"/>
</dbReference>
<evidence type="ECO:0000313" key="1">
    <source>
        <dbReference type="EMBL" id="KAK8867613.1"/>
    </source>
</evidence>
<sequence>MYISVNSPLWSEWLQGSLNIASIAISRLLVRELDRLQSAKSSHSFVFVSSLSYVIAVGMSEWRQLGQDDAHSGRGASRVATVSDEESVLGQWPPGQVVTHILM</sequence>
<reference evidence="1 2" key="1">
    <citation type="journal article" date="2024" name="IMA Fungus">
        <title>Apiospora arundinis, a panoply of carbohydrate-active enzymes and secondary metabolites.</title>
        <authorList>
            <person name="Sorensen T."/>
            <person name="Petersen C."/>
            <person name="Muurmann A.T."/>
            <person name="Christiansen J.V."/>
            <person name="Brundto M.L."/>
            <person name="Overgaard C.K."/>
            <person name="Boysen A.T."/>
            <person name="Wollenberg R.D."/>
            <person name="Larsen T.O."/>
            <person name="Sorensen J.L."/>
            <person name="Nielsen K.L."/>
            <person name="Sondergaard T.E."/>
        </authorList>
    </citation>
    <scope>NUCLEOTIDE SEQUENCE [LARGE SCALE GENOMIC DNA]</scope>
    <source>
        <strain evidence="1 2">AAU 773</strain>
    </source>
</reference>
<keyword evidence="2" id="KW-1185">Reference proteome</keyword>
<comment type="caution">
    <text evidence="1">The sequence shown here is derived from an EMBL/GenBank/DDBJ whole genome shotgun (WGS) entry which is preliminary data.</text>
</comment>
<protein>
    <submittedName>
        <fullName evidence="1">Uncharacterized protein</fullName>
    </submittedName>
</protein>
<gene>
    <name evidence="1" type="ORF">PGQ11_006191</name>
</gene>
<dbReference type="Proteomes" id="UP001390339">
    <property type="component" value="Unassembled WGS sequence"/>
</dbReference>
<accession>A0ABR2IRZ0</accession>
<organism evidence="1 2">
    <name type="scientific">Apiospora arundinis</name>
    <dbReference type="NCBI Taxonomy" id="335852"/>
    <lineage>
        <taxon>Eukaryota</taxon>
        <taxon>Fungi</taxon>
        <taxon>Dikarya</taxon>
        <taxon>Ascomycota</taxon>
        <taxon>Pezizomycotina</taxon>
        <taxon>Sordariomycetes</taxon>
        <taxon>Xylariomycetidae</taxon>
        <taxon>Amphisphaeriales</taxon>
        <taxon>Apiosporaceae</taxon>
        <taxon>Apiospora</taxon>
    </lineage>
</organism>
<name>A0ABR2IRZ0_9PEZI</name>